<evidence type="ECO:0000313" key="3">
    <source>
        <dbReference type="Proteomes" id="UP000253215"/>
    </source>
</evidence>
<feature type="transmembrane region" description="Helical" evidence="1">
    <location>
        <begin position="111"/>
        <end position="130"/>
    </location>
</feature>
<organism evidence="2 3">
    <name type="scientific">Streptococcus gallolyticus</name>
    <dbReference type="NCBI Taxonomy" id="315405"/>
    <lineage>
        <taxon>Bacteria</taxon>
        <taxon>Bacillati</taxon>
        <taxon>Bacillota</taxon>
        <taxon>Bacilli</taxon>
        <taxon>Lactobacillales</taxon>
        <taxon>Streptococcaceae</taxon>
        <taxon>Streptococcus</taxon>
    </lineage>
</organism>
<evidence type="ECO:0000313" key="2">
    <source>
        <dbReference type="EMBL" id="RCW17587.1"/>
    </source>
</evidence>
<reference evidence="2 3" key="1">
    <citation type="journal article" date="2018" name="Sci. Rep.">
        <title>Network-guided genomic and metagenomic analysis of the faecal microbiota of the critically endangered kakapo.</title>
        <authorList>
            <person name="Waite D.W."/>
            <person name="Dsouza M."/>
            <person name="Sekiguchi Y."/>
            <person name="Hugenholtz P."/>
            <person name="Taylor M.W."/>
        </authorList>
    </citation>
    <scope>NUCLEOTIDE SEQUENCE [LARGE SCALE GENOMIC DNA]</scope>
    <source>
        <strain evidence="2 3">BI02</strain>
    </source>
</reference>
<dbReference type="Proteomes" id="UP000253215">
    <property type="component" value="Unassembled WGS sequence"/>
</dbReference>
<protein>
    <recommendedName>
        <fullName evidence="4">Polymerase</fullName>
    </recommendedName>
</protein>
<feature type="transmembrane region" description="Helical" evidence="1">
    <location>
        <begin position="39"/>
        <end position="57"/>
    </location>
</feature>
<name>A0A368UFY4_9STRE</name>
<feature type="transmembrane region" description="Helical" evidence="1">
    <location>
        <begin position="150"/>
        <end position="168"/>
    </location>
</feature>
<feature type="transmembrane region" description="Helical" evidence="1">
    <location>
        <begin position="315"/>
        <end position="332"/>
    </location>
</feature>
<feature type="transmembrane region" description="Helical" evidence="1">
    <location>
        <begin position="12"/>
        <end position="33"/>
    </location>
</feature>
<keyword evidence="1" id="KW-1133">Transmembrane helix</keyword>
<feature type="transmembrane region" description="Helical" evidence="1">
    <location>
        <begin position="339"/>
        <end position="355"/>
    </location>
</feature>
<keyword evidence="1" id="KW-0472">Membrane</keyword>
<feature type="transmembrane region" description="Helical" evidence="1">
    <location>
        <begin position="173"/>
        <end position="190"/>
    </location>
</feature>
<accession>A0A368UFY4</accession>
<feature type="transmembrane region" description="Helical" evidence="1">
    <location>
        <begin position="196"/>
        <end position="214"/>
    </location>
</feature>
<evidence type="ECO:0000256" key="1">
    <source>
        <dbReference type="SAM" id="Phobius"/>
    </source>
</evidence>
<dbReference type="EMBL" id="NETH01000007">
    <property type="protein sequence ID" value="RCW17587.1"/>
    <property type="molecule type" value="Genomic_DNA"/>
</dbReference>
<comment type="caution">
    <text evidence="2">The sequence shown here is derived from an EMBL/GenBank/DDBJ whole genome shotgun (WGS) entry which is preliminary data.</text>
</comment>
<dbReference type="AlphaFoldDB" id="A0A368UFY4"/>
<keyword evidence="1" id="KW-0812">Transmembrane</keyword>
<gene>
    <name evidence="2" type="ORF">CAC02_02175</name>
</gene>
<evidence type="ECO:0008006" key="4">
    <source>
        <dbReference type="Google" id="ProtNLM"/>
    </source>
</evidence>
<proteinExistence type="predicted"/>
<sequence>MSMTKRNNVYGGISMLSLMLFIVISMLTTTLYFQYFKPYFYYLILIPVIILIVKEILERQDLRSLVGWIVITILFFIFFKASQGTQYLIPLSVVVIYTCRYLSFEQVAKTCFYTSVVILLFVVLSSKIGIITDYLTVSSGRLRHFLGFRYALYPSTIMCNITMLYIYLKKDKIHIFSVITIFLINFWFYRQTDSRLTFYTACFVIVIALISKYIKFIAKFRRLSILLIPSYILMFLSSYWLSAHYNSWIGWQSQLNHFLGSRLSLAHQSLEQYGFSLFGQKISWIGNGLSEAGIRSHTATYTYVDSMYISLLQRYGILTILVFLILATLLLYKLYRRQEYFLMILMSSLAFHGLIDDLIIYLHYNSFWLLFALLINKNYIISSKPDNIEFKYLNI</sequence>
<feature type="transmembrane region" description="Helical" evidence="1">
    <location>
        <begin position="64"/>
        <end position="81"/>
    </location>
</feature>
<feature type="transmembrane region" description="Helical" evidence="1">
    <location>
        <begin position="87"/>
        <end position="104"/>
    </location>
</feature>
<feature type="transmembrane region" description="Helical" evidence="1">
    <location>
        <begin position="223"/>
        <end position="241"/>
    </location>
</feature>